<organism evidence="1">
    <name type="scientific">Anguilla anguilla</name>
    <name type="common">European freshwater eel</name>
    <name type="synonym">Muraena anguilla</name>
    <dbReference type="NCBI Taxonomy" id="7936"/>
    <lineage>
        <taxon>Eukaryota</taxon>
        <taxon>Metazoa</taxon>
        <taxon>Chordata</taxon>
        <taxon>Craniata</taxon>
        <taxon>Vertebrata</taxon>
        <taxon>Euteleostomi</taxon>
        <taxon>Actinopterygii</taxon>
        <taxon>Neopterygii</taxon>
        <taxon>Teleostei</taxon>
        <taxon>Anguilliformes</taxon>
        <taxon>Anguillidae</taxon>
        <taxon>Anguilla</taxon>
    </lineage>
</organism>
<proteinExistence type="predicted"/>
<accession>A0A0E9PEI3</accession>
<evidence type="ECO:0000313" key="1">
    <source>
        <dbReference type="EMBL" id="JAH02692.1"/>
    </source>
</evidence>
<dbReference type="AlphaFoldDB" id="A0A0E9PEI3"/>
<sequence>MLVISFFVIYRLFFRFILD</sequence>
<reference evidence="1" key="2">
    <citation type="journal article" date="2015" name="Fish Shellfish Immunol.">
        <title>Early steps in the European eel (Anguilla anguilla)-Vibrio vulnificus interaction in the gills: Role of the RtxA13 toxin.</title>
        <authorList>
            <person name="Callol A."/>
            <person name="Pajuelo D."/>
            <person name="Ebbesson L."/>
            <person name="Teles M."/>
            <person name="MacKenzie S."/>
            <person name="Amaro C."/>
        </authorList>
    </citation>
    <scope>NUCLEOTIDE SEQUENCE</scope>
</reference>
<name>A0A0E9PEI3_ANGAN</name>
<reference evidence="1" key="1">
    <citation type="submission" date="2014-11" db="EMBL/GenBank/DDBJ databases">
        <authorList>
            <person name="Amaro Gonzalez C."/>
        </authorList>
    </citation>
    <scope>NUCLEOTIDE SEQUENCE</scope>
</reference>
<protein>
    <submittedName>
        <fullName evidence="1">Uncharacterized protein</fullName>
    </submittedName>
</protein>
<dbReference type="EMBL" id="GBXM01105885">
    <property type="protein sequence ID" value="JAH02692.1"/>
    <property type="molecule type" value="Transcribed_RNA"/>
</dbReference>